<dbReference type="Proteomes" id="UP000436006">
    <property type="component" value="Unassembled WGS sequence"/>
</dbReference>
<evidence type="ECO:0000313" key="2">
    <source>
        <dbReference type="EMBL" id="MVM34293.1"/>
    </source>
</evidence>
<dbReference type="GO" id="GO:0001046">
    <property type="term" value="F:core promoter sequence-specific DNA binding"/>
    <property type="evidence" value="ECO:0007669"/>
    <property type="project" value="TreeGrafter"/>
</dbReference>
<sequence>MEAIAPMNYIARPIKTEQQYNEAIALIETLIDAESGTPEMDLLELISILVHDYEHREFPIENLDPIEAIKYQMEELGVTTVEMAELVGGKSRLSELLHQKRPLSIRQVKAISARLDIPADILLAIA</sequence>
<proteinExistence type="predicted"/>
<organism evidence="2 3">
    <name type="scientific">Spirosoma arboris</name>
    <dbReference type="NCBI Taxonomy" id="2682092"/>
    <lineage>
        <taxon>Bacteria</taxon>
        <taxon>Pseudomonadati</taxon>
        <taxon>Bacteroidota</taxon>
        <taxon>Cytophagia</taxon>
        <taxon>Cytophagales</taxon>
        <taxon>Cytophagaceae</taxon>
        <taxon>Spirosoma</taxon>
    </lineage>
</organism>
<dbReference type="PANTHER" id="PTHR40455:SF1">
    <property type="entry name" value="ANTITOXIN HIGA"/>
    <property type="match status" value="1"/>
</dbReference>
<dbReference type="InterPro" id="IPR001387">
    <property type="entry name" value="Cro/C1-type_HTH"/>
</dbReference>
<dbReference type="SMART" id="SM00530">
    <property type="entry name" value="HTH_XRE"/>
    <property type="match status" value="1"/>
</dbReference>
<evidence type="ECO:0000259" key="1">
    <source>
        <dbReference type="PROSITE" id="PS50943"/>
    </source>
</evidence>
<dbReference type="AlphaFoldDB" id="A0A7K1SKS1"/>
<feature type="domain" description="HTH cro/C1-type" evidence="1">
    <location>
        <begin position="69"/>
        <end position="122"/>
    </location>
</feature>
<protein>
    <submittedName>
        <fullName evidence="2">Transcriptional regulator</fullName>
    </submittedName>
</protein>
<dbReference type="GO" id="GO:0006355">
    <property type="term" value="P:regulation of DNA-templated transcription"/>
    <property type="evidence" value="ECO:0007669"/>
    <property type="project" value="InterPro"/>
</dbReference>
<dbReference type="InterPro" id="IPR039060">
    <property type="entry name" value="Antitox_HigA"/>
</dbReference>
<dbReference type="RefSeq" id="WP_157589119.1">
    <property type="nucleotide sequence ID" value="NZ_WPIN01000015.1"/>
</dbReference>
<accession>A0A7K1SKS1</accession>
<dbReference type="PANTHER" id="PTHR40455">
    <property type="entry name" value="ANTITOXIN HIGA"/>
    <property type="match status" value="1"/>
</dbReference>
<dbReference type="InterPro" id="IPR010982">
    <property type="entry name" value="Lambda_DNA-bd_dom_sf"/>
</dbReference>
<dbReference type="Gene3D" id="1.10.260.40">
    <property type="entry name" value="lambda repressor-like DNA-binding domains"/>
    <property type="match status" value="1"/>
</dbReference>
<name>A0A7K1SKS1_9BACT</name>
<comment type="caution">
    <text evidence="2">The sequence shown here is derived from an EMBL/GenBank/DDBJ whole genome shotgun (WGS) entry which is preliminary data.</text>
</comment>
<keyword evidence="3" id="KW-1185">Reference proteome</keyword>
<dbReference type="EMBL" id="WPIN01000015">
    <property type="protein sequence ID" value="MVM34293.1"/>
    <property type="molecule type" value="Genomic_DNA"/>
</dbReference>
<reference evidence="2 3" key="1">
    <citation type="submission" date="2019-12" db="EMBL/GenBank/DDBJ databases">
        <title>Spirosoma sp. HMF4905 genome sequencing and assembly.</title>
        <authorList>
            <person name="Kang H."/>
            <person name="Cha I."/>
            <person name="Kim H."/>
            <person name="Joh K."/>
        </authorList>
    </citation>
    <scope>NUCLEOTIDE SEQUENCE [LARGE SCALE GENOMIC DNA]</scope>
    <source>
        <strain evidence="2 3">HMF4905</strain>
    </source>
</reference>
<dbReference type="PROSITE" id="PS50943">
    <property type="entry name" value="HTH_CROC1"/>
    <property type="match status" value="1"/>
</dbReference>
<dbReference type="SUPFAM" id="SSF47413">
    <property type="entry name" value="lambda repressor-like DNA-binding domains"/>
    <property type="match status" value="1"/>
</dbReference>
<evidence type="ECO:0000313" key="3">
    <source>
        <dbReference type="Proteomes" id="UP000436006"/>
    </source>
</evidence>
<gene>
    <name evidence="2" type="ORF">GO755_29955</name>
</gene>